<evidence type="ECO:0008006" key="4">
    <source>
        <dbReference type="Google" id="ProtNLM"/>
    </source>
</evidence>
<feature type="compositionally biased region" description="Polar residues" evidence="1">
    <location>
        <begin position="292"/>
        <end position="304"/>
    </location>
</feature>
<dbReference type="Proteomes" id="UP000604046">
    <property type="component" value="Unassembled WGS sequence"/>
</dbReference>
<name>A0A812SQ14_9DINO</name>
<evidence type="ECO:0000313" key="3">
    <source>
        <dbReference type="Proteomes" id="UP000604046"/>
    </source>
</evidence>
<protein>
    <recommendedName>
        <fullName evidence="4">PDZ domain-containing protein</fullName>
    </recommendedName>
</protein>
<feature type="compositionally biased region" description="Low complexity" evidence="1">
    <location>
        <begin position="305"/>
        <end position="333"/>
    </location>
</feature>
<feature type="region of interest" description="Disordered" evidence="1">
    <location>
        <begin position="263"/>
        <end position="333"/>
    </location>
</feature>
<keyword evidence="3" id="KW-1185">Reference proteome</keyword>
<proteinExistence type="predicted"/>
<sequence>MATCGQDSRLFTVQLDASSGHPVGLQLGEDGHTVTAVDDGSLVATWNASQSNQVVPGNLLRSVNGQSDPDGICQELIQLTPLTLEVQTSKDTSNGDVESMLQDRIDLEQQSREASIEQLTTFMQQAILTVSNRMEELALTHAESQRQQSSKMRALSQLVADTQQAQQKQVIRLSRLEELRKGDLQRIEDMECDQKRLSQTLHRLTEETQQRSHQVNEALRGIAQDVTSLEQYCRNRRRPSKTDTVNGSEGEATCVPTVLASEQGPFASQSGGQGNCVTKDPVGGDTGGPAEQMTQIPQASSSMEAASRVRTTAPSSAASSPYVTATPAESEPAPLKLEAAPARLFTPESHRVSDNGKPAGWRAVSAGAAAMDARSHINPAGWRGHAVPGGHALPGEVQRPPALCSPRCPLSPRTAAAAMVVPSLQPLLSPTSSHARLLSPVRSAAPFGPPARPLSPGAFHLAQRPEAASIHRVHSPHSPRLTRMVQAPFPVLAPSPYPAYTGSGCNPGVWSQVSKAQAPVPPTPQATEAVGSGLPATERARRVTSPSRSQG</sequence>
<accession>A0A812SQ14</accession>
<organism evidence="2 3">
    <name type="scientific">Symbiodinium natans</name>
    <dbReference type="NCBI Taxonomy" id="878477"/>
    <lineage>
        <taxon>Eukaryota</taxon>
        <taxon>Sar</taxon>
        <taxon>Alveolata</taxon>
        <taxon>Dinophyceae</taxon>
        <taxon>Suessiales</taxon>
        <taxon>Symbiodiniaceae</taxon>
        <taxon>Symbiodinium</taxon>
    </lineage>
</organism>
<dbReference type="EMBL" id="CAJNDS010002459">
    <property type="protein sequence ID" value="CAE7485062.1"/>
    <property type="molecule type" value="Genomic_DNA"/>
</dbReference>
<dbReference type="AlphaFoldDB" id="A0A812SQ14"/>
<comment type="caution">
    <text evidence="2">The sequence shown here is derived from an EMBL/GenBank/DDBJ whole genome shotgun (WGS) entry which is preliminary data.</text>
</comment>
<feature type="region of interest" description="Disordered" evidence="1">
    <location>
        <begin position="514"/>
        <end position="551"/>
    </location>
</feature>
<evidence type="ECO:0000313" key="2">
    <source>
        <dbReference type="EMBL" id="CAE7485062.1"/>
    </source>
</evidence>
<evidence type="ECO:0000256" key="1">
    <source>
        <dbReference type="SAM" id="MobiDB-lite"/>
    </source>
</evidence>
<reference evidence="2" key="1">
    <citation type="submission" date="2021-02" db="EMBL/GenBank/DDBJ databases">
        <authorList>
            <person name="Dougan E. K."/>
            <person name="Rhodes N."/>
            <person name="Thang M."/>
            <person name="Chan C."/>
        </authorList>
    </citation>
    <scope>NUCLEOTIDE SEQUENCE</scope>
</reference>
<gene>
    <name evidence="2" type="ORF">SNAT2548_LOCUS27214</name>
</gene>